<reference evidence="1" key="1">
    <citation type="submission" date="2016-02" db="EMBL/GenBank/DDBJ databases">
        <authorList>
            <person name="Zhao X."/>
        </authorList>
    </citation>
    <scope>NUCLEOTIDE SEQUENCE [LARGE SCALE GENOMIC DNA]</scope>
</reference>
<accession>A0A0K2FIM0</accession>
<dbReference type="GeneID" id="26648359"/>
<dbReference type="EMBL" id="KT321317">
    <property type="protein sequence ID" value="ALA45498.1"/>
    <property type="molecule type" value="Genomic_DNA"/>
</dbReference>
<organism evidence="1 2">
    <name type="scientific">Achromobacter phage phiAxp-3</name>
    <dbReference type="NCBI Taxonomy" id="1664247"/>
    <lineage>
        <taxon>Viruses</taxon>
        <taxon>Duplodnaviria</taxon>
        <taxon>Heunggongvirae</taxon>
        <taxon>Uroviricota</taxon>
        <taxon>Caudoviricetes</taxon>
        <taxon>Schitoviridae</taxon>
        <taxon>Rothmandenesvirinae</taxon>
        <taxon>Dongdastvirus</taxon>
        <taxon>Dongdastvirus Axp3</taxon>
    </lineage>
</organism>
<name>A0A0K2FIM0_9CAUD</name>
<proteinExistence type="predicted"/>
<sequence>MAEPTIINKPGYNDRPYIAGLNGKQIGLYACSLAEAKQRAIEHFKPKKSQKGLLWVELAEE</sequence>
<evidence type="ECO:0000313" key="1">
    <source>
        <dbReference type="EMBL" id="ALA45498.1"/>
    </source>
</evidence>
<dbReference type="RefSeq" id="YP_009208681.1">
    <property type="nucleotide sequence ID" value="NC_028908.2"/>
</dbReference>
<dbReference type="KEGG" id="vg:26648359"/>
<evidence type="ECO:0000313" key="2">
    <source>
        <dbReference type="Proteomes" id="UP000203117"/>
    </source>
</evidence>
<protein>
    <submittedName>
        <fullName evidence="1">Uncharacterized protein</fullName>
    </submittedName>
</protein>
<dbReference type="Proteomes" id="UP000203117">
    <property type="component" value="Segment"/>
</dbReference>
<keyword evidence="2" id="KW-1185">Reference proteome</keyword>
<gene>
    <name evidence="1" type="ORF">ADP65_00029</name>
</gene>